<feature type="binding site" evidence="14">
    <location>
        <begin position="116"/>
        <end position="119"/>
    </location>
    <ligand>
        <name>GTP</name>
        <dbReference type="ChEBI" id="CHEBI:37565"/>
        <label>4</label>
    </ligand>
</feature>
<keyword evidence="10 14" id="KW-0342">GTP-binding</keyword>
<feature type="transmembrane region" description="Helical" evidence="16">
    <location>
        <begin position="343"/>
        <end position="367"/>
    </location>
</feature>
<dbReference type="Gene3D" id="1.10.287.1770">
    <property type="match status" value="1"/>
</dbReference>
<feature type="transmembrane region" description="Helical" evidence="16">
    <location>
        <begin position="421"/>
        <end position="442"/>
    </location>
</feature>
<keyword evidence="15" id="KW-0479">Metal-binding</keyword>
<keyword evidence="11 16" id="KW-0472">Membrane</keyword>
<feature type="binding site" evidence="14">
    <location>
        <begin position="35"/>
        <end position="39"/>
    </location>
    <ligand>
        <name>GTP</name>
        <dbReference type="ChEBI" id="CHEBI:37565"/>
        <label>2</label>
    </ligand>
</feature>
<dbReference type="InterPro" id="IPR027417">
    <property type="entry name" value="P-loop_NTPase"/>
</dbReference>
<dbReference type="GO" id="GO:0046872">
    <property type="term" value="F:metal ion binding"/>
    <property type="evidence" value="ECO:0007669"/>
    <property type="project" value="UniProtKB-KW"/>
</dbReference>
<evidence type="ECO:0000256" key="5">
    <source>
        <dbReference type="ARBA" id="ARBA00022692"/>
    </source>
</evidence>
<dbReference type="AlphaFoldDB" id="A0A1W6LKB1"/>
<feature type="binding site" evidence="14">
    <location>
        <begin position="56"/>
        <end position="59"/>
    </location>
    <ligand>
        <name>GTP</name>
        <dbReference type="ChEBI" id="CHEBI:37565"/>
        <label>3</label>
    </ligand>
</feature>
<dbReference type="Proteomes" id="UP000193334">
    <property type="component" value="Chromosome"/>
</dbReference>
<evidence type="ECO:0000256" key="6">
    <source>
        <dbReference type="ARBA" id="ARBA00022741"/>
    </source>
</evidence>
<keyword evidence="19" id="KW-1185">Reference proteome</keyword>
<evidence type="ECO:0000256" key="15">
    <source>
        <dbReference type="PIRSR" id="PIRSR603373-2"/>
    </source>
</evidence>
<evidence type="ECO:0000256" key="11">
    <source>
        <dbReference type="ARBA" id="ARBA00023136"/>
    </source>
</evidence>
<keyword evidence="5 16" id="KW-0812">Transmembrane</keyword>
<dbReference type="Pfam" id="PF02421">
    <property type="entry name" value="FeoB_N"/>
    <property type="match status" value="1"/>
</dbReference>
<dbReference type="PANTHER" id="PTHR43185:SF1">
    <property type="entry name" value="FE(2+) TRANSPORTER FEOB"/>
    <property type="match status" value="1"/>
</dbReference>
<dbReference type="Pfam" id="PF07664">
    <property type="entry name" value="FeoB_C"/>
    <property type="match status" value="1"/>
</dbReference>
<keyword evidence="7 16" id="KW-1133">Transmembrane helix</keyword>
<feature type="transmembrane region" description="Helical" evidence="16">
    <location>
        <begin position="454"/>
        <end position="474"/>
    </location>
</feature>
<dbReference type="GO" id="GO:0005525">
    <property type="term" value="F:GTP binding"/>
    <property type="evidence" value="ECO:0007669"/>
    <property type="project" value="UniProtKB-KW"/>
</dbReference>
<dbReference type="InterPro" id="IPR006073">
    <property type="entry name" value="GTP-bd"/>
</dbReference>
<feature type="binding site" evidence="15">
    <location>
        <position position="25"/>
    </location>
    <ligand>
        <name>Mg(2+)</name>
        <dbReference type="ChEBI" id="CHEBI:18420"/>
        <label>2</label>
    </ligand>
</feature>
<dbReference type="InterPro" id="IPR003373">
    <property type="entry name" value="Fe2_transport_prot-B"/>
</dbReference>
<dbReference type="PRINTS" id="PR00326">
    <property type="entry name" value="GTP1OBG"/>
</dbReference>
<evidence type="ECO:0000256" key="9">
    <source>
        <dbReference type="ARBA" id="ARBA00023065"/>
    </source>
</evidence>
<keyword evidence="8 16" id="KW-0408">Iron</keyword>
<gene>
    <name evidence="18" type="primary">feoB</name>
    <name evidence="18" type="ORF">STSP1_00585</name>
</gene>
<feature type="transmembrane region" description="Helical" evidence="16">
    <location>
        <begin position="653"/>
        <end position="675"/>
    </location>
</feature>
<sequence length="682" mass="75589">MEQITVGLTGNPNCGKSCVFNSLTGAKQHVGNYPGVTVEKVEGWCEHKGYRIRIVDLPGTYSISAHSMDEKVARDFVLSDECDVIVNVIDSNNFERNLFLTTQLFELNKPLVAALNMYDVATKNGLEYDKEKIGTFLNGTAVSTVGNKGEGIKELLDAVVYEHNCRREFDNRINYGSDIEERLERLTCLISKEVTAGDEKKARYHALQLLQMDCDINEFGENAAKVAQEAISELNRMYGDNPHILMAEKRYGFISGLFEQTVRKTVEIRHDASDAIDKILLNRVLGLPIFFGMMYLVFKLTFWLGDPVMTVIENGFDLLKGFVNSAWPAGAEGPLQSLIVDGIIGGVGGVVVFLPNIIFLFLAIAVLEDSGYMARAAFLMDRIMKKIGLHGQSFIPMLIGFGCTVPAIMGTRILNERRSRLTTIMILPLISCGARLPIYALIIPAFFPKHLHGFMMWSMYVIGILLAIILAKVLRKTLFKGKNTVMLMELPPYRVPTLRSVFTHMWQKSWLYLKKAGTLILAISIILWAMTSYPKLPEEQTAGMVPKQAQAAELKHTAAGRIATTIEPATKLMGFDYKIGTALLGAFAAKEVFVAQMGIVNSLGDAGAESKPLREKLKEQYTPLQGFCIMLFCLISTPCVATVAICRKETQSWAFAMGQFIGLTVLAFVITAAVYQMGILIT</sequence>
<dbReference type="NCBIfam" id="TIGR00231">
    <property type="entry name" value="small_GTP"/>
    <property type="match status" value="1"/>
</dbReference>
<name>A0A1W6LKB1_9BACT</name>
<evidence type="ECO:0000256" key="2">
    <source>
        <dbReference type="ARBA" id="ARBA00022448"/>
    </source>
</evidence>
<dbReference type="PROSITE" id="PS51711">
    <property type="entry name" value="G_FEOB"/>
    <property type="match status" value="1"/>
</dbReference>
<evidence type="ECO:0000259" key="17">
    <source>
        <dbReference type="PROSITE" id="PS51711"/>
    </source>
</evidence>
<comment type="function">
    <text evidence="16">Probable transporter of a GTP-driven Fe(2+) uptake system.</text>
</comment>
<dbReference type="CDD" id="cd01879">
    <property type="entry name" value="FeoB"/>
    <property type="match status" value="1"/>
</dbReference>
<evidence type="ECO:0000256" key="8">
    <source>
        <dbReference type="ARBA" id="ARBA00023004"/>
    </source>
</evidence>
<comment type="subcellular location">
    <subcellularLocation>
        <location evidence="16">Cell inner membrane</location>
        <topology evidence="16">Multi-pass membrane protein</topology>
    </subcellularLocation>
    <subcellularLocation>
        <location evidence="1">Cell membrane</location>
        <topology evidence="1">Multi-pass membrane protein</topology>
    </subcellularLocation>
</comment>
<evidence type="ECO:0000256" key="3">
    <source>
        <dbReference type="ARBA" id="ARBA00022475"/>
    </source>
</evidence>
<organism evidence="18 19">
    <name type="scientific">Sedimentisphaera salicampi</name>
    <dbReference type="NCBI Taxonomy" id="1941349"/>
    <lineage>
        <taxon>Bacteria</taxon>
        <taxon>Pseudomonadati</taxon>
        <taxon>Planctomycetota</taxon>
        <taxon>Phycisphaerae</taxon>
        <taxon>Sedimentisphaerales</taxon>
        <taxon>Sedimentisphaeraceae</taxon>
        <taxon>Sedimentisphaera</taxon>
    </lineage>
</organism>
<dbReference type="EMBL" id="CP021023">
    <property type="protein sequence ID" value="ARN56209.1"/>
    <property type="molecule type" value="Genomic_DNA"/>
</dbReference>
<dbReference type="PANTHER" id="PTHR43185">
    <property type="entry name" value="FERROUS IRON TRANSPORT PROTEIN B"/>
    <property type="match status" value="1"/>
</dbReference>
<dbReference type="Pfam" id="PF07670">
    <property type="entry name" value="Gate"/>
    <property type="match status" value="2"/>
</dbReference>
<feature type="binding site" evidence="15">
    <location>
        <position position="21"/>
    </location>
    <ligand>
        <name>Mg(2+)</name>
        <dbReference type="ChEBI" id="CHEBI:18420"/>
        <label>2</label>
    </ligand>
</feature>
<proteinExistence type="inferred from homology"/>
<dbReference type="GO" id="GO:0015093">
    <property type="term" value="F:ferrous iron transmembrane transporter activity"/>
    <property type="evidence" value="ECO:0007669"/>
    <property type="project" value="UniProtKB-UniRule"/>
</dbReference>
<feature type="binding site" evidence="15">
    <location>
        <position position="22"/>
    </location>
    <ligand>
        <name>Mg(2+)</name>
        <dbReference type="ChEBI" id="CHEBI:18420"/>
        <label>1</label>
    </ligand>
</feature>
<evidence type="ECO:0000313" key="19">
    <source>
        <dbReference type="Proteomes" id="UP000193334"/>
    </source>
</evidence>
<feature type="transmembrane region" description="Helical" evidence="16">
    <location>
        <begin position="512"/>
        <end position="530"/>
    </location>
</feature>
<evidence type="ECO:0000256" key="4">
    <source>
        <dbReference type="ARBA" id="ARBA00022496"/>
    </source>
</evidence>
<protein>
    <recommendedName>
        <fullName evidence="12 13">Ferrous iron transport protein B</fullName>
    </recommendedName>
</protein>
<evidence type="ECO:0000256" key="1">
    <source>
        <dbReference type="ARBA" id="ARBA00004651"/>
    </source>
</evidence>
<feature type="transmembrane region" description="Helical" evidence="16">
    <location>
        <begin position="624"/>
        <end position="646"/>
    </location>
</feature>
<dbReference type="InterPro" id="IPR030389">
    <property type="entry name" value="G_FEOB_dom"/>
</dbReference>
<feature type="transmembrane region" description="Helical" evidence="16">
    <location>
        <begin position="387"/>
        <end position="409"/>
    </location>
</feature>
<dbReference type="InterPro" id="IPR011642">
    <property type="entry name" value="Gate_dom"/>
</dbReference>
<keyword evidence="15" id="KW-0460">Magnesium</keyword>
<evidence type="ECO:0000256" key="14">
    <source>
        <dbReference type="PIRSR" id="PIRSR603373-1"/>
    </source>
</evidence>
<dbReference type="SUPFAM" id="SSF52540">
    <property type="entry name" value="P-loop containing nucleoside triphosphate hydrolases"/>
    <property type="match status" value="1"/>
</dbReference>
<evidence type="ECO:0000256" key="16">
    <source>
        <dbReference type="RuleBase" id="RU362098"/>
    </source>
</evidence>
<keyword evidence="3" id="KW-1003">Cell membrane</keyword>
<dbReference type="KEGG" id="pbp:STSP1_00585"/>
<dbReference type="InterPro" id="IPR041069">
    <property type="entry name" value="FeoB_Cyto"/>
</dbReference>
<feature type="binding site" evidence="14">
    <location>
        <begin position="10"/>
        <end position="17"/>
    </location>
    <ligand>
        <name>GTP</name>
        <dbReference type="ChEBI" id="CHEBI:37565"/>
        <label>1</label>
    </ligand>
</feature>
<dbReference type="GO" id="GO:0005886">
    <property type="term" value="C:plasma membrane"/>
    <property type="evidence" value="ECO:0007669"/>
    <property type="project" value="UniProtKB-SubCell"/>
</dbReference>
<keyword evidence="2 16" id="KW-0813">Transport</keyword>
<evidence type="ECO:0000313" key="18">
    <source>
        <dbReference type="EMBL" id="ARN56209.1"/>
    </source>
</evidence>
<keyword evidence="6 14" id="KW-0547">Nucleotide-binding</keyword>
<dbReference type="Pfam" id="PF17910">
    <property type="entry name" value="FeoB_Cyto"/>
    <property type="match status" value="1"/>
</dbReference>
<feature type="binding site" evidence="15">
    <location>
        <position position="24"/>
    </location>
    <ligand>
        <name>Mg(2+)</name>
        <dbReference type="ChEBI" id="CHEBI:18420"/>
        <label>2</label>
    </ligand>
</feature>
<dbReference type="Gene3D" id="3.40.50.300">
    <property type="entry name" value="P-loop containing nucleotide triphosphate hydrolases"/>
    <property type="match status" value="1"/>
</dbReference>
<dbReference type="NCBIfam" id="TIGR00437">
    <property type="entry name" value="feoB"/>
    <property type="match status" value="1"/>
</dbReference>
<dbReference type="RefSeq" id="WP_085754919.1">
    <property type="nucleotide sequence ID" value="NZ_CP021023.1"/>
</dbReference>
<keyword evidence="9" id="KW-0406">Ion transport</keyword>
<evidence type="ECO:0000256" key="13">
    <source>
        <dbReference type="NCBIfam" id="TIGR00437"/>
    </source>
</evidence>
<evidence type="ECO:0000256" key="7">
    <source>
        <dbReference type="ARBA" id="ARBA00022989"/>
    </source>
</evidence>
<dbReference type="InterPro" id="IPR050860">
    <property type="entry name" value="FeoB_GTPase"/>
</dbReference>
<feature type="domain" description="FeoB-type G" evidence="17">
    <location>
        <begin position="3"/>
        <end position="165"/>
    </location>
</feature>
<dbReference type="InterPro" id="IPR005225">
    <property type="entry name" value="Small_GTP-bd"/>
</dbReference>
<reference evidence="19" key="1">
    <citation type="submission" date="2017-04" db="EMBL/GenBank/DDBJ databases">
        <title>Comparative genomics and description of representatives of a novel lineage of planctomycetes thriving in anoxic sediments.</title>
        <authorList>
            <person name="Spring S."/>
            <person name="Bunk B."/>
            <person name="Sproer C."/>
        </authorList>
    </citation>
    <scope>NUCLEOTIDE SEQUENCE [LARGE SCALE GENOMIC DNA]</scope>
    <source>
        <strain evidence="19">ST-PulAB-D4</strain>
    </source>
</reference>
<feature type="transmembrane region" description="Helical" evidence="16">
    <location>
        <begin position="280"/>
        <end position="298"/>
    </location>
</feature>
<evidence type="ECO:0000256" key="12">
    <source>
        <dbReference type="ARBA" id="ARBA00031200"/>
    </source>
</evidence>
<dbReference type="STRING" id="1941349.STSP1_00585"/>
<keyword evidence="4 16" id="KW-0410">Iron transport</keyword>
<comment type="similarity">
    <text evidence="16">Belongs to the TRAFAC class TrmE-Era-EngA-EngB-Septin-like GTPase superfamily. FeoB GTPase (TC 9.A.8) family.</text>
</comment>
<evidence type="ECO:0000256" key="10">
    <source>
        <dbReference type="ARBA" id="ARBA00023134"/>
    </source>
</evidence>
<dbReference type="InterPro" id="IPR011640">
    <property type="entry name" value="Fe2_transport_prot_B_C"/>
</dbReference>
<accession>A0A1W6LKB1</accession>